<reference evidence="9" key="2">
    <citation type="submission" date="2019-01" db="UniProtKB">
        <authorList>
            <consortium name="EnsemblPlants"/>
        </authorList>
    </citation>
    <scope>IDENTIFICATION</scope>
    <source>
        <strain evidence="9">cv. Heinz 1706</strain>
    </source>
</reference>
<name>A0A3Q7GQK7_SOLLC</name>
<proteinExistence type="predicted"/>
<dbReference type="PROSITE" id="PS51005">
    <property type="entry name" value="NAC"/>
    <property type="match status" value="2"/>
</dbReference>
<dbReference type="PaxDb" id="4081-Solyc05g055470.2.1"/>
<evidence type="ECO:0000313" key="9">
    <source>
        <dbReference type="EnsemblPlants" id="Solyc05g055470.3.1"/>
    </source>
</evidence>
<dbReference type="FunFam" id="2.170.150.80:FF:000002">
    <property type="entry name" value="Nac domain-containing protein 86"/>
    <property type="match status" value="1"/>
</dbReference>
<dbReference type="STRING" id="4081.A0A3Q7GQK7"/>
<dbReference type="PANTHER" id="PTHR31744">
    <property type="entry name" value="PROTEIN CUP-SHAPED COTYLEDON 2-RELATED"/>
    <property type="match status" value="1"/>
</dbReference>
<evidence type="ECO:0000256" key="3">
    <source>
        <dbReference type="ARBA" id="ARBA00023125"/>
    </source>
</evidence>
<keyword evidence="7" id="KW-0472">Membrane</keyword>
<evidence type="ECO:0000259" key="8">
    <source>
        <dbReference type="PROSITE" id="PS51005"/>
    </source>
</evidence>
<dbReference type="InterPro" id="IPR003441">
    <property type="entry name" value="NAC-dom"/>
</dbReference>
<keyword evidence="4" id="KW-0804">Transcription</keyword>
<organism evidence="9">
    <name type="scientific">Solanum lycopersicum</name>
    <name type="common">Tomato</name>
    <name type="synonym">Lycopersicon esculentum</name>
    <dbReference type="NCBI Taxonomy" id="4081"/>
    <lineage>
        <taxon>Eukaryota</taxon>
        <taxon>Viridiplantae</taxon>
        <taxon>Streptophyta</taxon>
        <taxon>Embryophyta</taxon>
        <taxon>Tracheophyta</taxon>
        <taxon>Spermatophyta</taxon>
        <taxon>Magnoliopsida</taxon>
        <taxon>eudicotyledons</taxon>
        <taxon>Gunneridae</taxon>
        <taxon>Pentapetalae</taxon>
        <taxon>asterids</taxon>
        <taxon>lamiids</taxon>
        <taxon>Solanales</taxon>
        <taxon>Solanaceae</taxon>
        <taxon>Solanoideae</taxon>
        <taxon>Solaneae</taxon>
        <taxon>Solanum</taxon>
        <taxon>Solanum subgen. Lycopersicon</taxon>
    </lineage>
</organism>
<dbReference type="AlphaFoldDB" id="A0A3Q7GQK7"/>
<dbReference type="GO" id="GO:0006355">
    <property type="term" value="P:regulation of DNA-templated transcription"/>
    <property type="evidence" value="ECO:0007669"/>
    <property type="project" value="InterPro"/>
</dbReference>
<accession>A0A3Q7GQK7</accession>
<dbReference type="GO" id="GO:0005634">
    <property type="term" value="C:nucleus"/>
    <property type="evidence" value="ECO:0007669"/>
    <property type="project" value="UniProtKB-SubCell"/>
</dbReference>
<keyword evidence="2" id="KW-0805">Transcription regulation</keyword>
<keyword evidence="7" id="KW-0812">Transmembrane</keyword>
<evidence type="ECO:0000256" key="4">
    <source>
        <dbReference type="ARBA" id="ARBA00023163"/>
    </source>
</evidence>
<evidence type="ECO:0000256" key="2">
    <source>
        <dbReference type="ARBA" id="ARBA00023015"/>
    </source>
</evidence>
<feature type="region of interest" description="Disordered" evidence="6">
    <location>
        <begin position="424"/>
        <end position="464"/>
    </location>
</feature>
<dbReference type="Pfam" id="PF02365">
    <property type="entry name" value="NAM"/>
    <property type="match status" value="2"/>
</dbReference>
<feature type="domain" description="NAC" evidence="8">
    <location>
        <begin position="17"/>
        <end position="167"/>
    </location>
</feature>
<sequence>MEQEGSKGAVTVAPTSLAPGFRFHPTDEELVRYYLRRKVCGKPFRFQAVTEIDVYKSEPCDLAGYSSVKSRDMEWYFFSPVDKKYCNGSRLNRATGQGYWKATGKDRHISHKSQAIGMKKTLVFHSGRAPDGKRTNWVMHEYRLADKELEKAGIVQDSFVLCRIFQKSGLGPPTGDRYAPFIEEEWDDDSAVLPGGETEDDAVNGVDARVESNDLDQGRRNGWRRGSDFIRRMRSWSGTISGGRFDAISEIDIYKVEPWDLPGMSRLKTRDLEWYFFSVLDRKHGNGAKTNRATERGYWKTTGKDRAVHHKSKVVGMKKTLVFHSGRAPKGERTNWVMHEYKLIDEELQKAGIVQDALVLCRVFQKSGAGPKNGEKYGAPFVEEEWEDDELEIVPKEEAAEEVEFGDDIYLDGHDLEEILGADSPVDGAPHPLNCYSEGNASNSGETSNSFEEAQNWLQQPDEQESFDPAIQQINADTNPVKHEFMSEPSNSMSTEDVDYLLDEPVITATDNLQFSDGAFLEASDLSRPIEVDTSGFDMLEDYLAFFDADDNFQSMGFNPPMMTGDDDHVSDLASVEEKNIAEVNDQPIAPSEEPDDQKKNVASSSKLEPSKFGSDYKYPFMKQTSCMLGGIPAPPAFASEFPSKNAALRMNSSSEASSSIHVTGFIRITNMTVSSNGMDGLVGKHGNYNVILSLGLSQHGDSSAHLESEASFLPGKTISTVSWCWFYYLFLWVLLLSTTFKIGTFIRAA</sequence>
<evidence type="ECO:0000256" key="6">
    <source>
        <dbReference type="SAM" id="MobiDB-lite"/>
    </source>
</evidence>
<feature type="transmembrane region" description="Helical" evidence="7">
    <location>
        <begin position="726"/>
        <end position="747"/>
    </location>
</feature>
<evidence type="ECO:0000256" key="1">
    <source>
        <dbReference type="ARBA" id="ARBA00004123"/>
    </source>
</evidence>
<dbReference type="PANTHER" id="PTHR31744:SF210">
    <property type="entry name" value="NAC DOMAIN-CONTAINING PROTEIN 86-LIKE"/>
    <property type="match status" value="1"/>
</dbReference>
<dbReference type="FunCoup" id="A0A3Q7GQK7">
    <property type="interactions" value="3389"/>
</dbReference>
<evidence type="ECO:0000256" key="7">
    <source>
        <dbReference type="SAM" id="Phobius"/>
    </source>
</evidence>
<dbReference type="Proteomes" id="UP000004994">
    <property type="component" value="Chromosome 5"/>
</dbReference>
<keyword evidence="7" id="KW-1133">Transmembrane helix</keyword>
<dbReference type="SUPFAM" id="SSF101941">
    <property type="entry name" value="NAC domain"/>
    <property type="match status" value="2"/>
</dbReference>
<feature type="compositionally biased region" description="Polar residues" evidence="6">
    <location>
        <begin position="437"/>
        <end position="461"/>
    </location>
</feature>
<keyword evidence="5" id="KW-0539">Nucleus</keyword>
<comment type="subcellular location">
    <subcellularLocation>
        <location evidence="1">Nucleus</location>
    </subcellularLocation>
</comment>
<dbReference type="EnsemblPlants" id="Solyc05g055470.3.1">
    <property type="protein sequence ID" value="Solyc05g055470.3.1"/>
    <property type="gene ID" value="Solyc05g055470.3"/>
</dbReference>
<dbReference type="OMA" id="MIRIRDM"/>
<evidence type="ECO:0000313" key="10">
    <source>
        <dbReference type="Proteomes" id="UP000004994"/>
    </source>
</evidence>
<feature type="domain" description="NAC" evidence="8">
    <location>
        <begin position="215"/>
        <end position="366"/>
    </location>
</feature>
<dbReference type="GO" id="GO:0003677">
    <property type="term" value="F:DNA binding"/>
    <property type="evidence" value="ECO:0007669"/>
    <property type="project" value="UniProtKB-KW"/>
</dbReference>
<feature type="region of interest" description="Disordered" evidence="6">
    <location>
        <begin position="582"/>
        <end position="609"/>
    </location>
</feature>
<evidence type="ECO:0000256" key="5">
    <source>
        <dbReference type="ARBA" id="ARBA00023242"/>
    </source>
</evidence>
<dbReference type="InterPro" id="IPR036093">
    <property type="entry name" value="NAC_dom_sf"/>
</dbReference>
<dbReference type="Gene3D" id="2.170.150.80">
    <property type="entry name" value="NAC domain"/>
    <property type="match status" value="2"/>
</dbReference>
<keyword evidence="10" id="KW-1185">Reference proteome</keyword>
<protein>
    <recommendedName>
        <fullName evidence="8">NAC domain-containing protein</fullName>
    </recommendedName>
</protein>
<dbReference type="InParanoid" id="A0A3Q7GQK7"/>
<dbReference type="Gramene" id="Solyc05g055470.3.1">
    <property type="protein sequence ID" value="Solyc05g055470.3.1"/>
    <property type="gene ID" value="Solyc05g055470.3"/>
</dbReference>
<keyword evidence="3" id="KW-0238">DNA-binding</keyword>
<reference evidence="9" key="1">
    <citation type="journal article" date="2012" name="Nature">
        <title>The tomato genome sequence provides insights into fleshy fruit evolution.</title>
        <authorList>
            <consortium name="Tomato Genome Consortium"/>
        </authorList>
    </citation>
    <scope>NUCLEOTIDE SEQUENCE [LARGE SCALE GENOMIC DNA]</scope>
    <source>
        <strain evidence="9">cv. Heinz 1706</strain>
    </source>
</reference>